<keyword evidence="3 8" id="KW-0699">rRNA-binding</keyword>
<evidence type="ECO:0000256" key="8">
    <source>
        <dbReference type="HAMAP-Rule" id="MF_01307"/>
    </source>
</evidence>
<evidence type="ECO:0000256" key="1">
    <source>
        <dbReference type="ARBA" id="ARBA00003093"/>
    </source>
</evidence>
<organism evidence="12 13">
    <name type="scientific">Phycisphaera mikurensis (strain NBRC 102666 / KCTC 22515 / FYK2301M01)</name>
    <dbReference type="NCBI Taxonomy" id="1142394"/>
    <lineage>
        <taxon>Bacteria</taxon>
        <taxon>Pseudomonadati</taxon>
        <taxon>Planctomycetota</taxon>
        <taxon>Phycisphaerae</taxon>
        <taxon>Phycisphaerales</taxon>
        <taxon>Phycisphaeraceae</taxon>
        <taxon>Phycisphaera</taxon>
    </lineage>
</organism>
<feature type="region of interest" description="Disordered" evidence="10">
    <location>
        <begin position="175"/>
        <end position="243"/>
    </location>
</feature>
<dbReference type="InterPro" id="IPR000851">
    <property type="entry name" value="Ribosomal_uS5"/>
</dbReference>
<comment type="function">
    <text evidence="1 8">Located at the back of the 30S subunit body where it stabilizes the conformation of the head with respect to the body.</text>
</comment>
<dbReference type="AlphaFoldDB" id="I0IIH2"/>
<keyword evidence="13" id="KW-1185">Reference proteome</keyword>
<evidence type="ECO:0000256" key="9">
    <source>
        <dbReference type="RuleBase" id="RU003823"/>
    </source>
</evidence>
<dbReference type="InterPro" id="IPR020568">
    <property type="entry name" value="Ribosomal_Su5_D2-typ_SF"/>
</dbReference>
<feature type="region of interest" description="Disordered" evidence="10">
    <location>
        <begin position="270"/>
        <end position="316"/>
    </location>
</feature>
<evidence type="ECO:0000256" key="7">
    <source>
        <dbReference type="ARBA" id="ARBA00035255"/>
    </source>
</evidence>
<keyword evidence="6 8" id="KW-0687">Ribonucleoprotein</keyword>
<dbReference type="GO" id="GO:0019843">
    <property type="term" value="F:rRNA binding"/>
    <property type="evidence" value="ECO:0007669"/>
    <property type="project" value="UniProtKB-UniRule"/>
</dbReference>
<dbReference type="HAMAP" id="MF_01307_B">
    <property type="entry name" value="Ribosomal_uS5_B"/>
    <property type="match status" value="1"/>
</dbReference>
<proteinExistence type="inferred from homology"/>
<reference evidence="12 13" key="1">
    <citation type="submission" date="2012-02" db="EMBL/GenBank/DDBJ databases">
        <title>Complete genome sequence of Phycisphaera mikurensis NBRC 102666.</title>
        <authorList>
            <person name="Ankai A."/>
            <person name="Hosoyama A."/>
            <person name="Terui Y."/>
            <person name="Sekine M."/>
            <person name="Fukai R."/>
            <person name="Kato Y."/>
            <person name="Nakamura S."/>
            <person name="Yamada-Narita S."/>
            <person name="Kawakoshi A."/>
            <person name="Fukunaga Y."/>
            <person name="Yamazaki S."/>
            <person name="Fujita N."/>
        </authorList>
    </citation>
    <scope>NUCLEOTIDE SEQUENCE [LARGE SCALE GENOMIC DNA]</scope>
    <source>
        <strain evidence="13">NBRC 102666 / KCTC 22515 / FYK2301M01</strain>
    </source>
</reference>
<keyword evidence="5 8" id="KW-0689">Ribosomal protein</keyword>
<keyword evidence="4 8" id="KW-0694">RNA-binding</keyword>
<evidence type="ECO:0000256" key="2">
    <source>
        <dbReference type="ARBA" id="ARBA00008945"/>
    </source>
</evidence>
<dbReference type="STRING" id="1142394.PSMK_29010"/>
<comment type="function">
    <text evidence="8">With S4 and S12 plays an important role in translational accuracy.</text>
</comment>
<dbReference type="NCBIfam" id="TIGR01021">
    <property type="entry name" value="rpsE_bact"/>
    <property type="match status" value="1"/>
</dbReference>
<evidence type="ECO:0000256" key="6">
    <source>
        <dbReference type="ARBA" id="ARBA00023274"/>
    </source>
</evidence>
<dbReference type="InterPro" id="IPR005712">
    <property type="entry name" value="Ribosomal_uS5_bac-type"/>
</dbReference>
<dbReference type="GO" id="GO:0005737">
    <property type="term" value="C:cytoplasm"/>
    <property type="evidence" value="ECO:0007669"/>
    <property type="project" value="UniProtKB-ARBA"/>
</dbReference>
<dbReference type="PROSITE" id="PS50881">
    <property type="entry name" value="S5_DSRBD"/>
    <property type="match status" value="1"/>
</dbReference>
<dbReference type="eggNOG" id="COG0098">
    <property type="taxonomic scope" value="Bacteria"/>
</dbReference>
<feature type="domain" description="S5 DRBM" evidence="11">
    <location>
        <begin position="10"/>
        <end position="73"/>
    </location>
</feature>
<protein>
    <recommendedName>
        <fullName evidence="7 8">Small ribosomal subunit protein uS5</fullName>
    </recommendedName>
</protein>
<dbReference type="Pfam" id="PF03719">
    <property type="entry name" value="Ribosomal_S5_C"/>
    <property type="match status" value="1"/>
</dbReference>
<dbReference type="Gene3D" id="3.30.160.20">
    <property type="match status" value="1"/>
</dbReference>
<dbReference type="EMBL" id="AP012338">
    <property type="protein sequence ID" value="BAM05060.1"/>
    <property type="molecule type" value="Genomic_DNA"/>
</dbReference>
<sequence length="316" mass="31565">MAETLDGNQLESTTVAINRTSTTVKGGRRLSFSALVVVGNRDGKVGIGYGKGRGVPVGIEKAQKVARKEMVAIKRLGATVPHEVIGRSCASTVKLIPAAPGTGVIAGGTVRAVLEMAGVRDCLTKAYGSTNKINLCRAVMDALDQLRTREEIAKLRGVEIEKSTVDEALEANKRYMTEEGDAGPKKKAKGPTNQKDEDAKKTRGRGGRGGPGGGRGGNAGGPAAPKPDADKDAQTADGEGNVATGIAGSVAGAAGAVASVAGGAVGAVLGAVTGGSDTAGDKPETTDGDDVGAAAAPATPDAADVPRDAETEEGKA</sequence>
<dbReference type="PANTHER" id="PTHR48277:SF1">
    <property type="entry name" value="MITOCHONDRIAL RIBOSOMAL PROTEIN S5"/>
    <property type="match status" value="1"/>
</dbReference>
<accession>I0IIH2</accession>
<dbReference type="InterPro" id="IPR013810">
    <property type="entry name" value="Ribosomal_uS5_N"/>
</dbReference>
<dbReference type="GO" id="GO:0003735">
    <property type="term" value="F:structural constituent of ribosome"/>
    <property type="evidence" value="ECO:0007669"/>
    <property type="project" value="UniProtKB-UniRule"/>
</dbReference>
<dbReference type="GO" id="GO:0006412">
    <property type="term" value="P:translation"/>
    <property type="evidence" value="ECO:0007669"/>
    <property type="project" value="UniProtKB-UniRule"/>
</dbReference>
<feature type="compositionally biased region" description="Gly residues" evidence="10">
    <location>
        <begin position="207"/>
        <end position="220"/>
    </location>
</feature>
<evidence type="ECO:0000256" key="5">
    <source>
        <dbReference type="ARBA" id="ARBA00022980"/>
    </source>
</evidence>
<dbReference type="HOGENOM" id="CLU_879566_0_0_0"/>
<evidence type="ECO:0000259" key="11">
    <source>
        <dbReference type="PROSITE" id="PS50881"/>
    </source>
</evidence>
<evidence type="ECO:0000256" key="4">
    <source>
        <dbReference type="ARBA" id="ARBA00022884"/>
    </source>
</evidence>
<feature type="compositionally biased region" description="Basic and acidic residues" evidence="10">
    <location>
        <begin position="304"/>
        <end position="316"/>
    </location>
</feature>
<comment type="domain">
    <text evidence="8">The N-terminal domain interacts with the head of the 30S subunit; the C-terminal domain interacts with the body and contacts protein S4. The interaction surface between S4 and S5 is involved in control of translational fidelity.</text>
</comment>
<comment type="subunit">
    <text evidence="8">Part of the 30S ribosomal subunit. Contacts proteins S4 and S8.</text>
</comment>
<dbReference type="Proteomes" id="UP000007881">
    <property type="component" value="Chromosome"/>
</dbReference>
<dbReference type="GO" id="GO:0015935">
    <property type="term" value="C:small ribosomal subunit"/>
    <property type="evidence" value="ECO:0007669"/>
    <property type="project" value="InterPro"/>
</dbReference>
<dbReference type="RefSeq" id="WP_014438268.1">
    <property type="nucleotide sequence ID" value="NC_017080.1"/>
</dbReference>
<evidence type="ECO:0000256" key="3">
    <source>
        <dbReference type="ARBA" id="ARBA00022730"/>
    </source>
</evidence>
<gene>
    <name evidence="8 12" type="primary">rpsE</name>
    <name evidence="12" type="ordered locus">PSMK_29010</name>
</gene>
<dbReference type="SUPFAM" id="SSF54768">
    <property type="entry name" value="dsRNA-binding domain-like"/>
    <property type="match status" value="1"/>
</dbReference>
<evidence type="ECO:0000313" key="12">
    <source>
        <dbReference type="EMBL" id="BAM05060.1"/>
    </source>
</evidence>
<dbReference type="Pfam" id="PF00333">
    <property type="entry name" value="Ribosomal_S5"/>
    <property type="match status" value="1"/>
</dbReference>
<dbReference type="InterPro" id="IPR014721">
    <property type="entry name" value="Ribsml_uS5_D2-typ_fold_subgr"/>
</dbReference>
<dbReference type="Gene3D" id="3.30.230.10">
    <property type="match status" value="1"/>
</dbReference>
<comment type="similarity">
    <text evidence="2 8 9">Belongs to the universal ribosomal protein uS5 family.</text>
</comment>
<dbReference type="SUPFAM" id="SSF54211">
    <property type="entry name" value="Ribosomal protein S5 domain 2-like"/>
    <property type="match status" value="1"/>
</dbReference>
<dbReference type="FunFam" id="3.30.230.10:FF:000002">
    <property type="entry name" value="30S ribosomal protein S5"/>
    <property type="match status" value="1"/>
</dbReference>
<name>I0IIH2_PHYMF</name>
<dbReference type="KEGG" id="phm:PSMK_29010"/>
<evidence type="ECO:0000256" key="10">
    <source>
        <dbReference type="SAM" id="MobiDB-lite"/>
    </source>
</evidence>
<dbReference type="InterPro" id="IPR005324">
    <property type="entry name" value="Ribosomal_uS5_C"/>
</dbReference>
<evidence type="ECO:0000313" key="13">
    <source>
        <dbReference type="Proteomes" id="UP000007881"/>
    </source>
</evidence>
<feature type="compositionally biased region" description="Low complexity" evidence="10">
    <location>
        <begin position="291"/>
        <end position="303"/>
    </location>
</feature>
<dbReference type="PANTHER" id="PTHR48277">
    <property type="entry name" value="MITOCHONDRIAL RIBOSOMAL PROTEIN S5"/>
    <property type="match status" value="1"/>
</dbReference>